<keyword evidence="2" id="KW-1185">Reference proteome</keyword>
<organism evidence="1 2">
    <name type="scientific">Amycolatopsis tucumanensis</name>
    <dbReference type="NCBI Taxonomy" id="401106"/>
    <lineage>
        <taxon>Bacteria</taxon>
        <taxon>Bacillati</taxon>
        <taxon>Actinomycetota</taxon>
        <taxon>Actinomycetes</taxon>
        <taxon>Pseudonocardiales</taxon>
        <taxon>Pseudonocardiaceae</taxon>
        <taxon>Amycolatopsis</taxon>
    </lineage>
</organism>
<evidence type="ECO:0000313" key="1">
    <source>
        <dbReference type="EMBL" id="GAA3831755.1"/>
    </source>
</evidence>
<protein>
    <submittedName>
        <fullName evidence="1">Uncharacterized protein</fullName>
    </submittedName>
</protein>
<gene>
    <name evidence="1" type="ORF">GCM10022380_57900</name>
</gene>
<accession>A0ABP7J0S0</accession>
<reference evidence="2" key="1">
    <citation type="journal article" date="2019" name="Int. J. Syst. Evol. Microbiol.">
        <title>The Global Catalogue of Microorganisms (GCM) 10K type strain sequencing project: providing services to taxonomists for standard genome sequencing and annotation.</title>
        <authorList>
            <consortium name="The Broad Institute Genomics Platform"/>
            <consortium name="The Broad Institute Genome Sequencing Center for Infectious Disease"/>
            <person name="Wu L."/>
            <person name="Ma J."/>
        </authorList>
    </citation>
    <scope>NUCLEOTIDE SEQUENCE [LARGE SCALE GENOMIC DNA]</scope>
    <source>
        <strain evidence="2">JCM 17017</strain>
    </source>
</reference>
<dbReference type="EMBL" id="BAABCM010000009">
    <property type="protein sequence ID" value="GAA3831755.1"/>
    <property type="molecule type" value="Genomic_DNA"/>
</dbReference>
<dbReference type="RefSeq" id="WP_237335731.1">
    <property type="nucleotide sequence ID" value="NZ_BAABCM010000009.1"/>
</dbReference>
<sequence length="50" mass="6007">MTWLTGSRRSRDQQQFSRSSRAAWEAWRDLIVKQYRDEAGLDFCLDRLLS</sequence>
<dbReference type="Proteomes" id="UP001501624">
    <property type="component" value="Unassembled WGS sequence"/>
</dbReference>
<comment type="caution">
    <text evidence="1">The sequence shown here is derived from an EMBL/GenBank/DDBJ whole genome shotgun (WGS) entry which is preliminary data.</text>
</comment>
<evidence type="ECO:0000313" key="2">
    <source>
        <dbReference type="Proteomes" id="UP001501624"/>
    </source>
</evidence>
<name>A0ABP7J0S0_9PSEU</name>
<proteinExistence type="predicted"/>